<proteinExistence type="predicted"/>
<dbReference type="Proteomes" id="UP001500367">
    <property type="component" value="Unassembled WGS sequence"/>
</dbReference>
<organism evidence="1 2">
    <name type="scientific">Flavobacterium cheonanense</name>
    <dbReference type="NCBI Taxonomy" id="706183"/>
    <lineage>
        <taxon>Bacteria</taxon>
        <taxon>Pseudomonadati</taxon>
        <taxon>Bacteroidota</taxon>
        <taxon>Flavobacteriia</taxon>
        <taxon>Flavobacteriales</taxon>
        <taxon>Flavobacteriaceae</taxon>
        <taxon>Flavobacterium</taxon>
    </lineage>
</organism>
<comment type="caution">
    <text evidence="1">The sequence shown here is derived from an EMBL/GenBank/DDBJ whole genome shotgun (WGS) entry which is preliminary data.</text>
</comment>
<dbReference type="Pfam" id="PF14054">
    <property type="entry name" value="DUF4249"/>
    <property type="match status" value="1"/>
</dbReference>
<evidence type="ECO:0000313" key="2">
    <source>
        <dbReference type="Proteomes" id="UP001500367"/>
    </source>
</evidence>
<evidence type="ECO:0000313" key="1">
    <source>
        <dbReference type="EMBL" id="GAA4079777.1"/>
    </source>
</evidence>
<dbReference type="PROSITE" id="PS51257">
    <property type="entry name" value="PROKAR_LIPOPROTEIN"/>
    <property type="match status" value="1"/>
</dbReference>
<reference evidence="2" key="1">
    <citation type="journal article" date="2019" name="Int. J. Syst. Evol. Microbiol.">
        <title>The Global Catalogue of Microorganisms (GCM) 10K type strain sequencing project: providing services to taxonomists for standard genome sequencing and annotation.</title>
        <authorList>
            <consortium name="The Broad Institute Genomics Platform"/>
            <consortium name="The Broad Institute Genome Sequencing Center for Infectious Disease"/>
            <person name="Wu L."/>
            <person name="Ma J."/>
        </authorList>
    </citation>
    <scope>NUCLEOTIDE SEQUENCE [LARGE SCALE GENOMIC DNA]</scope>
    <source>
        <strain evidence="2">JCM 17069</strain>
    </source>
</reference>
<gene>
    <name evidence="1" type="ORF">GCM10022389_27300</name>
</gene>
<accession>A0ABP7W4W3</accession>
<keyword evidence="2" id="KW-1185">Reference proteome</keyword>
<dbReference type="RefSeq" id="WP_344817224.1">
    <property type="nucleotide sequence ID" value="NZ_BAABCT010000010.1"/>
</dbReference>
<protein>
    <submittedName>
        <fullName evidence="1">DUF4249 domain-containing protein</fullName>
    </submittedName>
</protein>
<name>A0ABP7W4W3_9FLAO</name>
<sequence>MKKYITLVLISILFISCEEVIDVDLETAEPRLVVEATINWFSTTDGSFQKIKLSTTTDYFANEIPAVTDAIVTISNTSGQVFNFIQNVIPGTYECTNFVPVVGESYTLRVVYKGEIYTSTDVLYDTPLITNVEQKNDAGFLGEETELKFFYNDFQNQTNFYFSKLENPNTLIPSFSVAEDRFTQNNEMFELYFLEDLNPGDVVKFSINGVSNNFYNYMNILLAQTGSNNGGPFSTPSSTIRGNLVNQTNFSNYALGYFRLSKTETIEYTIQ</sequence>
<dbReference type="EMBL" id="BAABCT010000010">
    <property type="protein sequence ID" value="GAA4079777.1"/>
    <property type="molecule type" value="Genomic_DNA"/>
</dbReference>
<dbReference type="InterPro" id="IPR025345">
    <property type="entry name" value="DUF4249"/>
</dbReference>